<dbReference type="EMBL" id="JAWJZY010000003">
    <property type="protein sequence ID" value="MEE8659098.1"/>
    <property type="molecule type" value="Genomic_DNA"/>
</dbReference>
<evidence type="ECO:0000313" key="2">
    <source>
        <dbReference type="EMBL" id="MEE8659098.1"/>
    </source>
</evidence>
<keyword evidence="3" id="KW-1185">Reference proteome</keyword>
<accession>A0ABU7U4D0</accession>
<feature type="region of interest" description="Disordered" evidence="1">
    <location>
        <begin position="46"/>
        <end position="74"/>
    </location>
</feature>
<reference evidence="2 3" key="1">
    <citation type="submission" date="2023-10" db="EMBL/GenBank/DDBJ databases">
        <title>Sorlinia euscelidii gen. nov., sp. nov., an acetic acid bacteria isolated from the gut of Euscelidius variegatus emitter.</title>
        <authorList>
            <person name="Michoud G."/>
            <person name="Marasco R."/>
            <person name="Seferji K."/>
            <person name="Gonella E."/>
            <person name="Garuglieri E."/>
            <person name="Alma A."/>
            <person name="Mapelli F."/>
            <person name="Borin S."/>
            <person name="Daffonchio D."/>
            <person name="Crotti E."/>
        </authorList>
    </citation>
    <scope>NUCLEOTIDE SEQUENCE [LARGE SCALE GENOMIC DNA]</scope>
    <source>
        <strain evidence="2 3">EV16P</strain>
    </source>
</reference>
<dbReference type="Proteomes" id="UP001312908">
    <property type="component" value="Unassembled WGS sequence"/>
</dbReference>
<evidence type="ECO:0000313" key="3">
    <source>
        <dbReference type="Proteomes" id="UP001312908"/>
    </source>
</evidence>
<feature type="region of interest" description="Disordered" evidence="1">
    <location>
        <begin position="1"/>
        <end position="30"/>
    </location>
</feature>
<protein>
    <submittedName>
        <fullName evidence="2">Uncharacterized protein</fullName>
    </submittedName>
</protein>
<organism evidence="2 3">
    <name type="scientific">Sorlinia euscelidii</name>
    <dbReference type="NCBI Taxonomy" id="3081148"/>
    <lineage>
        <taxon>Bacteria</taxon>
        <taxon>Pseudomonadati</taxon>
        <taxon>Pseudomonadota</taxon>
        <taxon>Alphaproteobacteria</taxon>
        <taxon>Acetobacterales</taxon>
        <taxon>Acetobacteraceae</taxon>
        <taxon>Sorlinia</taxon>
    </lineage>
</organism>
<sequence>MGHLDHLMKSDVAPQGDVRPSALPHRHGEPENLSVWIRARQEAAMSAGASRRFIEKRRPGPRSSDLPVQGLIKP</sequence>
<gene>
    <name evidence="2" type="ORF">DOFOFD_08740</name>
</gene>
<dbReference type="RefSeq" id="WP_394819955.1">
    <property type="nucleotide sequence ID" value="NZ_JAWJZY010000003.1"/>
</dbReference>
<evidence type="ECO:0000256" key="1">
    <source>
        <dbReference type="SAM" id="MobiDB-lite"/>
    </source>
</evidence>
<name>A0ABU7U4D0_9PROT</name>
<proteinExistence type="predicted"/>
<comment type="caution">
    <text evidence="2">The sequence shown here is derived from an EMBL/GenBank/DDBJ whole genome shotgun (WGS) entry which is preliminary data.</text>
</comment>